<dbReference type="InterPro" id="IPR003801">
    <property type="entry name" value="GTP_cyclohydrolase_FolE2/MptA"/>
</dbReference>
<evidence type="ECO:0000256" key="3">
    <source>
        <dbReference type="SAM" id="MobiDB-lite"/>
    </source>
</evidence>
<evidence type="ECO:0000256" key="2">
    <source>
        <dbReference type="HAMAP-Rule" id="MF_01527"/>
    </source>
</evidence>
<proteinExistence type="inferred from homology"/>
<dbReference type="NCBIfam" id="NF010200">
    <property type="entry name" value="PRK13674.1-1"/>
    <property type="match status" value="1"/>
</dbReference>
<reference evidence="4 5" key="1">
    <citation type="submission" date="2019-02" db="EMBL/GenBank/DDBJ databases">
        <title>Deep-cultivation of Planctomycetes and their phenomic and genomic characterization uncovers novel biology.</title>
        <authorList>
            <person name="Wiegand S."/>
            <person name="Jogler M."/>
            <person name="Boedeker C."/>
            <person name="Pinto D."/>
            <person name="Vollmers J."/>
            <person name="Rivas-Marin E."/>
            <person name="Kohn T."/>
            <person name="Peeters S.H."/>
            <person name="Heuer A."/>
            <person name="Rast P."/>
            <person name="Oberbeckmann S."/>
            <person name="Bunk B."/>
            <person name="Jeske O."/>
            <person name="Meyerdierks A."/>
            <person name="Storesund J.E."/>
            <person name="Kallscheuer N."/>
            <person name="Luecker S."/>
            <person name="Lage O.M."/>
            <person name="Pohl T."/>
            <person name="Merkel B.J."/>
            <person name="Hornburger P."/>
            <person name="Mueller R.-W."/>
            <person name="Bruemmer F."/>
            <person name="Labrenz M."/>
            <person name="Spormann A.M."/>
            <person name="Op den Camp H."/>
            <person name="Overmann J."/>
            <person name="Amann R."/>
            <person name="Jetten M.S.M."/>
            <person name="Mascher T."/>
            <person name="Medema M.H."/>
            <person name="Devos D.P."/>
            <person name="Kaster A.-K."/>
            <person name="Ovreas L."/>
            <person name="Rohde M."/>
            <person name="Galperin M.Y."/>
            <person name="Jogler C."/>
        </authorList>
    </citation>
    <scope>NUCLEOTIDE SEQUENCE [LARGE SCALE GENOMIC DNA]</scope>
    <source>
        <strain evidence="4 5">Pan265</strain>
    </source>
</reference>
<evidence type="ECO:0000313" key="5">
    <source>
        <dbReference type="Proteomes" id="UP000320386"/>
    </source>
</evidence>
<dbReference type="UniPathway" id="UPA00848">
    <property type="reaction ID" value="UER00151"/>
</dbReference>
<gene>
    <name evidence="2 4" type="primary">folE2</name>
    <name evidence="4" type="ORF">Pan265_15750</name>
</gene>
<comment type="function">
    <text evidence="2">Converts GTP to 7,8-dihydroneopterin triphosphate.</text>
</comment>
<dbReference type="PANTHER" id="PTHR36445">
    <property type="entry name" value="GTP CYCLOHYDROLASE MPTA"/>
    <property type="match status" value="1"/>
</dbReference>
<feature type="region of interest" description="Disordered" evidence="3">
    <location>
        <begin position="1"/>
        <end position="21"/>
    </location>
</feature>
<dbReference type="PANTHER" id="PTHR36445:SF1">
    <property type="entry name" value="GTP CYCLOHYDROLASE MPTA"/>
    <property type="match status" value="1"/>
</dbReference>
<feature type="compositionally biased region" description="Polar residues" evidence="3">
    <location>
        <begin position="1"/>
        <end position="10"/>
    </location>
</feature>
<feature type="site" description="May be catalytically important" evidence="2">
    <location>
        <position position="158"/>
    </location>
</feature>
<accession>A0A518BXL3</accession>
<dbReference type="Pfam" id="PF02649">
    <property type="entry name" value="GCHY-1"/>
    <property type="match status" value="1"/>
</dbReference>
<evidence type="ECO:0000313" key="4">
    <source>
        <dbReference type="EMBL" id="QDU71722.1"/>
    </source>
</evidence>
<sequence length="272" mass="30559">MTDTYPTNGSHAMPDVQGSRDERNIAINRVGVKGVRYPITLLDRKSGGEQHTVAMVDMYVALPADQKGTHMSRFLEVLNAHHRSIHSDDVMAMCREMKQRLDAEEAHLQVTFPYFIDKPAPVSGQVGKIDVEVTFTCTTTGNTDDFILGVKVPATSLCPCSKEISAYGAHNQRCEMMVEVRVAEDAVMWVEDLVKVAENAASTQVFSVLKRPDEKYVTEAAYDNPKFVEDIVRDLALALESDDRVTWYRVDSENYESIHNHNAFACIERDKQ</sequence>
<dbReference type="GO" id="GO:0003934">
    <property type="term" value="F:GTP cyclohydrolase I activity"/>
    <property type="evidence" value="ECO:0007669"/>
    <property type="project" value="UniProtKB-UniRule"/>
</dbReference>
<name>A0A518BXL3_9BACT</name>
<comment type="pathway">
    <text evidence="2">Cofactor biosynthesis; 7,8-dihydroneopterin triphosphate biosynthesis; 7,8-dihydroneopterin triphosphate from GTP: step 1/1.</text>
</comment>
<dbReference type="InterPro" id="IPR022838">
    <property type="entry name" value="GTP_cyclohydrolase_FolE2"/>
</dbReference>
<dbReference type="RefSeq" id="WP_391560992.1">
    <property type="nucleotide sequence ID" value="NZ_CP036280.1"/>
</dbReference>
<dbReference type="EMBL" id="CP036280">
    <property type="protein sequence ID" value="QDU71722.1"/>
    <property type="molecule type" value="Genomic_DNA"/>
</dbReference>
<comment type="similarity">
    <text evidence="2">Belongs to the GTP cyclohydrolase IV family.</text>
</comment>
<evidence type="ECO:0000256" key="1">
    <source>
        <dbReference type="ARBA" id="ARBA00022801"/>
    </source>
</evidence>
<comment type="catalytic activity">
    <reaction evidence="2">
        <text>GTP + H2O = 7,8-dihydroneopterin 3'-triphosphate + formate + H(+)</text>
        <dbReference type="Rhea" id="RHEA:17473"/>
        <dbReference type="ChEBI" id="CHEBI:15377"/>
        <dbReference type="ChEBI" id="CHEBI:15378"/>
        <dbReference type="ChEBI" id="CHEBI:15740"/>
        <dbReference type="ChEBI" id="CHEBI:37565"/>
        <dbReference type="ChEBI" id="CHEBI:58462"/>
        <dbReference type="EC" id="3.5.4.16"/>
    </reaction>
</comment>
<dbReference type="AlphaFoldDB" id="A0A518BXL3"/>
<dbReference type="GO" id="GO:0046654">
    <property type="term" value="P:tetrahydrofolate biosynthetic process"/>
    <property type="evidence" value="ECO:0007669"/>
    <property type="project" value="UniProtKB-UniRule"/>
</dbReference>
<dbReference type="EC" id="3.5.4.16" evidence="2"/>
<dbReference type="HAMAP" id="MF_01527_B">
    <property type="entry name" value="GTP_cyclohydrol_B"/>
    <property type="match status" value="1"/>
</dbReference>
<keyword evidence="5" id="KW-1185">Reference proteome</keyword>
<dbReference type="Proteomes" id="UP000320386">
    <property type="component" value="Chromosome"/>
</dbReference>
<keyword evidence="1 2" id="KW-0378">Hydrolase</keyword>
<protein>
    <recommendedName>
        <fullName evidence="2">GTP cyclohydrolase FolE2</fullName>
        <ecNumber evidence="2">3.5.4.16</ecNumber>
    </recommendedName>
</protein>
<organism evidence="4 5">
    <name type="scientific">Mucisphaera calidilacus</name>
    <dbReference type="NCBI Taxonomy" id="2527982"/>
    <lineage>
        <taxon>Bacteria</taxon>
        <taxon>Pseudomonadati</taxon>
        <taxon>Planctomycetota</taxon>
        <taxon>Phycisphaerae</taxon>
        <taxon>Phycisphaerales</taxon>
        <taxon>Phycisphaeraceae</taxon>
        <taxon>Mucisphaera</taxon>
    </lineage>
</organism>
<dbReference type="Gene3D" id="3.10.270.10">
    <property type="entry name" value="Urate Oxidase"/>
    <property type="match status" value="1"/>
</dbReference>
<dbReference type="KEGG" id="mcad:Pan265_15750"/>